<dbReference type="Proteomes" id="UP000028702">
    <property type="component" value="Unassembled WGS sequence"/>
</dbReference>
<name>A0A081BCH0_9HYPH</name>
<dbReference type="STRING" id="1333998.M2A_2237"/>
<organism evidence="3 4">
    <name type="scientific">Tepidicaulis marinus</name>
    <dbReference type="NCBI Taxonomy" id="1333998"/>
    <lineage>
        <taxon>Bacteria</taxon>
        <taxon>Pseudomonadati</taxon>
        <taxon>Pseudomonadota</taxon>
        <taxon>Alphaproteobacteria</taxon>
        <taxon>Hyphomicrobiales</taxon>
        <taxon>Parvibaculaceae</taxon>
        <taxon>Tepidicaulis</taxon>
    </lineage>
</organism>
<reference evidence="3 4" key="1">
    <citation type="submission" date="2014-07" db="EMBL/GenBank/DDBJ databases">
        <title>Tepidicaulis marinum gen. nov., sp. nov., a novel marine bacterium denitrifying nitrate to nitrous oxide strictly under microaerobic conditions.</title>
        <authorList>
            <person name="Takeuchi M."/>
            <person name="Yamagishi T."/>
            <person name="Kamagata Y."/>
            <person name="Oshima K."/>
            <person name="Hattori M."/>
            <person name="Katayama T."/>
            <person name="Hanada S."/>
            <person name="Tamaki H."/>
            <person name="Marumo K."/>
            <person name="Maeda H."/>
            <person name="Nedachi M."/>
            <person name="Iwasaki W."/>
            <person name="Suwa Y."/>
            <person name="Sakata S."/>
        </authorList>
    </citation>
    <scope>NUCLEOTIDE SEQUENCE [LARGE SCALE GENOMIC DNA]</scope>
    <source>
        <strain evidence="3 4">MA2</strain>
    </source>
</reference>
<dbReference type="RefSeq" id="WP_081875575.1">
    <property type="nucleotide sequence ID" value="NZ_BBIO01000011.1"/>
</dbReference>
<feature type="domain" description="Sulfatase-modifying factor enzyme-like" evidence="2">
    <location>
        <begin position="45"/>
        <end position="337"/>
    </location>
</feature>
<proteinExistence type="predicted"/>
<dbReference type="GO" id="GO:0120147">
    <property type="term" value="F:formylglycine-generating oxidase activity"/>
    <property type="evidence" value="ECO:0007669"/>
    <property type="project" value="TreeGrafter"/>
</dbReference>
<dbReference type="PANTHER" id="PTHR23150:SF19">
    <property type="entry name" value="FORMYLGLYCINE-GENERATING ENZYME"/>
    <property type="match status" value="1"/>
</dbReference>
<evidence type="ECO:0000256" key="1">
    <source>
        <dbReference type="SAM" id="MobiDB-lite"/>
    </source>
</evidence>
<protein>
    <recommendedName>
        <fullName evidence="2">Sulfatase-modifying factor enzyme-like domain-containing protein</fullName>
    </recommendedName>
</protein>
<evidence type="ECO:0000313" key="4">
    <source>
        <dbReference type="Proteomes" id="UP000028702"/>
    </source>
</evidence>
<dbReference type="InterPro" id="IPR042095">
    <property type="entry name" value="SUMF_sf"/>
</dbReference>
<dbReference type="InterPro" id="IPR016187">
    <property type="entry name" value="CTDL_fold"/>
</dbReference>
<dbReference type="Gene3D" id="3.90.1580.10">
    <property type="entry name" value="paralog of FGE (formylglycine-generating enzyme)"/>
    <property type="match status" value="1"/>
</dbReference>
<feature type="region of interest" description="Disordered" evidence="1">
    <location>
        <begin position="271"/>
        <end position="294"/>
    </location>
</feature>
<accession>A0A081BCH0</accession>
<dbReference type="PANTHER" id="PTHR23150">
    <property type="entry name" value="SULFATASE MODIFYING FACTOR 1, 2"/>
    <property type="match status" value="1"/>
</dbReference>
<dbReference type="Pfam" id="PF03781">
    <property type="entry name" value="FGE-sulfatase"/>
    <property type="match status" value="1"/>
</dbReference>
<sequence>MKRAYWWASGVLALCLLAGAGAYILSRPEAGPARASCLPAEKLGSEVQLAGGRFTMGGTVYEDEGPLREVEVGPFSIDAHEVTNRQFAAFVEETGYKSVAETGPDPADFPGVPAEFLKPGSVVFIMPADLPRGGDITQWWQFVEGADWRHPEGPGSSIEGREDYPAVHITYKDALAYARWAGRDLPSEAEWEFAARGGLERRPYAWEGETLTPEGEHLANTWQGVFPLYDGGEDGAHLASPVGCYEPNGYGLYDMIGNVWEWTGDWYGPRQAEGVKDPQGISREASHDPRQPGIPVRVIKGGSFLCAPNYCRRYRPGARHPQDLGLGASHLGFRTVKRMDGANLNGDGS</sequence>
<dbReference type="InterPro" id="IPR051043">
    <property type="entry name" value="Sulfatase_Mod_Factor_Kinase"/>
</dbReference>
<gene>
    <name evidence="3" type="ORF">M2A_2237</name>
</gene>
<dbReference type="SUPFAM" id="SSF56436">
    <property type="entry name" value="C-type lectin-like"/>
    <property type="match status" value="1"/>
</dbReference>
<comment type="caution">
    <text evidence="3">The sequence shown here is derived from an EMBL/GenBank/DDBJ whole genome shotgun (WGS) entry which is preliminary data.</text>
</comment>
<dbReference type="AlphaFoldDB" id="A0A081BCH0"/>
<keyword evidence="4" id="KW-1185">Reference proteome</keyword>
<evidence type="ECO:0000313" key="3">
    <source>
        <dbReference type="EMBL" id="GAK45738.1"/>
    </source>
</evidence>
<dbReference type="EMBL" id="BBIO01000011">
    <property type="protein sequence ID" value="GAK45738.1"/>
    <property type="molecule type" value="Genomic_DNA"/>
</dbReference>
<dbReference type="eggNOG" id="COG1262">
    <property type="taxonomic scope" value="Bacteria"/>
</dbReference>
<dbReference type="InterPro" id="IPR005532">
    <property type="entry name" value="SUMF_dom"/>
</dbReference>
<evidence type="ECO:0000259" key="2">
    <source>
        <dbReference type="Pfam" id="PF03781"/>
    </source>
</evidence>